<evidence type="ECO:0000313" key="5">
    <source>
        <dbReference type="Proteomes" id="UP000224006"/>
    </source>
</evidence>
<feature type="chain" id="PRO_5012450956" evidence="2">
    <location>
        <begin position="31"/>
        <end position="320"/>
    </location>
</feature>
<dbReference type="KEGG" id="bbes:BESB_026540"/>
<feature type="compositionally biased region" description="Acidic residues" evidence="1">
    <location>
        <begin position="288"/>
        <end position="311"/>
    </location>
</feature>
<dbReference type="EMBL" id="NWUJ01000014">
    <property type="protein sequence ID" value="PFH31680.1"/>
    <property type="molecule type" value="Genomic_DNA"/>
</dbReference>
<feature type="domain" description="Adaptor protein ClpS core" evidence="3">
    <location>
        <begin position="179"/>
        <end position="245"/>
    </location>
</feature>
<evidence type="ECO:0000313" key="4">
    <source>
        <dbReference type="EMBL" id="PFH31680.1"/>
    </source>
</evidence>
<reference evidence="4 5" key="1">
    <citation type="submission" date="2017-09" db="EMBL/GenBank/DDBJ databases">
        <title>Genome sequencing of Besnoitia besnoiti strain Bb-Ger1.</title>
        <authorList>
            <person name="Schares G."/>
            <person name="Venepally P."/>
            <person name="Lorenzi H.A."/>
        </authorList>
    </citation>
    <scope>NUCLEOTIDE SEQUENCE [LARGE SCALE GENOMIC DNA]</scope>
    <source>
        <strain evidence="4 5">Bb-Ger1</strain>
    </source>
</reference>
<dbReference type="Pfam" id="PF02617">
    <property type="entry name" value="ClpS"/>
    <property type="match status" value="1"/>
</dbReference>
<dbReference type="InterPro" id="IPR022935">
    <property type="entry name" value="ClpS"/>
</dbReference>
<dbReference type="InterPro" id="IPR003769">
    <property type="entry name" value="ClpS_core"/>
</dbReference>
<dbReference type="Gene3D" id="3.30.1390.10">
    <property type="match status" value="1"/>
</dbReference>
<keyword evidence="4" id="KW-0378">Hydrolase</keyword>
<keyword evidence="2" id="KW-0732">Signal</keyword>
<evidence type="ECO:0000256" key="2">
    <source>
        <dbReference type="SAM" id="SignalP"/>
    </source>
</evidence>
<proteinExistence type="predicted"/>
<dbReference type="RefSeq" id="XP_029215689.1">
    <property type="nucleotide sequence ID" value="XM_029361334.1"/>
</dbReference>
<organism evidence="4 5">
    <name type="scientific">Besnoitia besnoiti</name>
    <name type="common">Apicomplexan protozoan</name>
    <dbReference type="NCBI Taxonomy" id="94643"/>
    <lineage>
        <taxon>Eukaryota</taxon>
        <taxon>Sar</taxon>
        <taxon>Alveolata</taxon>
        <taxon>Apicomplexa</taxon>
        <taxon>Conoidasida</taxon>
        <taxon>Coccidia</taxon>
        <taxon>Eucoccidiorida</taxon>
        <taxon>Eimeriorina</taxon>
        <taxon>Sarcocystidae</taxon>
        <taxon>Besnoitia</taxon>
    </lineage>
</organism>
<name>A0A2A9M8G6_BESBE</name>
<feature type="compositionally biased region" description="Acidic residues" evidence="1">
    <location>
        <begin position="262"/>
        <end position="279"/>
    </location>
</feature>
<keyword evidence="5" id="KW-1185">Reference proteome</keyword>
<dbReference type="AlphaFoldDB" id="A0A2A9M8G6"/>
<dbReference type="PANTHER" id="PTHR33473">
    <property type="entry name" value="ATP-DEPENDENT CLP PROTEASE ADAPTER PROTEIN CLPS1, CHLOROPLASTIC"/>
    <property type="match status" value="1"/>
</dbReference>
<evidence type="ECO:0000259" key="3">
    <source>
        <dbReference type="Pfam" id="PF02617"/>
    </source>
</evidence>
<dbReference type="OrthoDB" id="5144at2759"/>
<comment type="caution">
    <text evidence="4">The sequence shown here is derived from an EMBL/GenBank/DDBJ whole genome shotgun (WGS) entry which is preliminary data.</text>
</comment>
<evidence type="ECO:0000256" key="1">
    <source>
        <dbReference type="SAM" id="MobiDB-lite"/>
    </source>
</evidence>
<gene>
    <name evidence="4" type="ORF">BESB_026540</name>
</gene>
<accession>A0A2A9M8G6</accession>
<dbReference type="GO" id="GO:0006508">
    <property type="term" value="P:proteolysis"/>
    <property type="evidence" value="ECO:0007669"/>
    <property type="project" value="UniProtKB-KW"/>
</dbReference>
<feature type="signal peptide" evidence="2">
    <location>
        <begin position="1"/>
        <end position="30"/>
    </location>
</feature>
<feature type="region of interest" description="Disordered" evidence="1">
    <location>
        <begin position="143"/>
        <end position="174"/>
    </location>
</feature>
<dbReference type="InterPro" id="IPR014719">
    <property type="entry name" value="Ribosomal_bL12_C/ClpS-like"/>
</dbReference>
<feature type="compositionally biased region" description="Basic and acidic residues" evidence="1">
    <location>
        <begin position="143"/>
        <end position="172"/>
    </location>
</feature>
<feature type="region of interest" description="Disordered" evidence="1">
    <location>
        <begin position="254"/>
        <end position="320"/>
    </location>
</feature>
<sequence length="320" mass="34039">MGHTDALRTGLLLACFSALLLCFPVEPSEALHMQPLRFSSSVSSARLLSCGEGGEKTPYVTAVAAVGVPAAGGRSKAHLLSPEIGWRSDPLSTGHSSLWRSECLERWKADGGRERGSELCVFASGDGHDLTDTDDAATARERIEERETHEETHKRQEKRKEEEESSEDQKKQDARRKRLKAWQVVLHNDEIHAIRHVTELLVAAVPSLTKAKAHAITVHAHKTGLALILRTWREKAKEIQQKLKSSGLTISLVPSKKKEDGGAGDDDGGGGNDGGDDGGGDDRGGDDGGGDDGGGDDGGGDDGGGDDEDVGGSDSDRDHE</sequence>
<keyword evidence="4" id="KW-0645">Protease</keyword>
<dbReference type="PANTHER" id="PTHR33473:SF17">
    <property type="entry name" value="ATP-DEPENDENT CLP PROTEASE ADAPTER PROTEIN CLPS1, CHLOROPLASTIC"/>
    <property type="match status" value="1"/>
</dbReference>
<dbReference type="GO" id="GO:0030163">
    <property type="term" value="P:protein catabolic process"/>
    <property type="evidence" value="ECO:0007669"/>
    <property type="project" value="InterPro"/>
</dbReference>
<dbReference type="VEuPathDB" id="ToxoDB:BESB_026540"/>
<protein>
    <submittedName>
        <fullName evidence="4">ATP-dependent Clp protease adaptor protein ClpS protein</fullName>
    </submittedName>
</protein>
<dbReference type="Proteomes" id="UP000224006">
    <property type="component" value="Unassembled WGS sequence"/>
</dbReference>
<dbReference type="GO" id="GO:0008233">
    <property type="term" value="F:peptidase activity"/>
    <property type="evidence" value="ECO:0007669"/>
    <property type="project" value="UniProtKB-KW"/>
</dbReference>
<dbReference type="SUPFAM" id="SSF54736">
    <property type="entry name" value="ClpS-like"/>
    <property type="match status" value="1"/>
</dbReference>
<dbReference type="GeneID" id="40307706"/>